<comment type="caution">
    <text evidence="2">The sequence shown here is derived from an EMBL/GenBank/DDBJ whole genome shotgun (WGS) entry which is preliminary data.</text>
</comment>
<feature type="transmembrane region" description="Helical" evidence="1">
    <location>
        <begin position="25"/>
        <end position="48"/>
    </location>
</feature>
<name>A0AAN5C372_9BILA</name>
<dbReference type="AlphaFoldDB" id="A0AAN5C372"/>
<evidence type="ECO:0000313" key="2">
    <source>
        <dbReference type="EMBL" id="GMR35418.1"/>
    </source>
</evidence>
<feature type="non-terminal residue" evidence="2">
    <location>
        <position position="1"/>
    </location>
</feature>
<evidence type="ECO:0000313" key="3">
    <source>
        <dbReference type="Proteomes" id="UP001328107"/>
    </source>
</evidence>
<reference evidence="3" key="1">
    <citation type="submission" date="2022-10" db="EMBL/GenBank/DDBJ databases">
        <title>Genome assembly of Pristionchus species.</title>
        <authorList>
            <person name="Yoshida K."/>
            <person name="Sommer R.J."/>
        </authorList>
    </citation>
    <scope>NUCLEOTIDE SEQUENCE [LARGE SCALE GENOMIC DNA]</scope>
    <source>
        <strain evidence="3">RS5460</strain>
    </source>
</reference>
<organism evidence="2 3">
    <name type="scientific">Pristionchus mayeri</name>
    <dbReference type="NCBI Taxonomy" id="1317129"/>
    <lineage>
        <taxon>Eukaryota</taxon>
        <taxon>Metazoa</taxon>
        <taxon>Ecdysozoa</taxon>
        <taxon>Nematoda</taxon>
        <taxon>Chromadorea</taxon>
        <taxon>Rhabditida</taxon>
        <taxon>Rhabditina</taxon>
        <taxon>Diplogasteromorpha</taxon>
        <taxon>Diplogasteroidea</taxon>
        <taxon>Neodiplogasteridae</taxon>
        <taxon>Pristionchus</taxon>
    </lineage>
</organism>
<gene>
    <name evidence="2" type="ORF">PMAYCL1PPCAC_05613</name>
</gene>
<evidence type="ECO:0000256" key="1">
    <source>
        <dbReference type="SAM" id="Phobius"/>
    </source>
</evidence>
<dbReference type="Proteomes" id="UP001328107">
    <property type="component" value="Unassembled WGS sequence"/>
</dbReference>
<keyword evidence="1" id="KW-0472">Membrane</keyword>
<dbReference type="EMBL" id="BTRK01000002">
    <property type="protein sequence ID" value="GMR35418.1"/>
    <property type="molecule type" value="Genomic_DNA"/>
</dbReference>
<accession>A0AAN5C372</accession>
<keyword evidence="3" id="KW-1185">Reference proteome</keyword>
<keyword evidence="1" id="KW-0812">Transmembrane</keyword>
<proteinExistence type="predicted"/>
<protein>
    <submittedName>
        <fullName evidence="2">Uncharacterized protein</fullName>
    </submittedName>
</protein>
<keyword evidence="1" id="KW-1133">Transmembrane helix</keyword>
<sequence length="131" mass="14620">NQSTLPPALPSHLERNRRRLTRTEIMAGTLTTVLFALAALSLASARMIPPSYIEALCRSQGCDPQECRVWFAHERYNAQCIVMRQPEPEALDADGIRALCAKANCGDLECKIHYDDDFVAGARCIARNKRC</sequence>